<protein>
    <submittedName>
        <fullName evidence="1">Transposase</fullName>
    </submittedName>
</protein>
<evidence type="ECO:0000313" key="1">
    <source>
        <dbReference type="EMBL" id="TYC48827.1"/>
    </source>
</evidence>
<dbReference type="PANTHER" id="PTHR36455">
    <property type="match status" value="1"/>
</dbReference>
<dbReference type="NCBIfam" id="NF033819">
    <property type="entry name" value="IS66_TnpB"/>
    <property type="match status" value="1"/>
</dbReference>
<accession>A0A6C2C4U2</accession>
<dbReference type="EMBL" id="SDKK01000079">
    <property type="protein sequence ID" value="TYC48827.1"/>
    <property type="molecule type" value="Genomic_DNA"/>
</dbReference>
<reference evidence="1 2" key="1">
    <citation type="submission" date="2019-01" db="EMBL/GenBank/DDBJ databases">
        <title>Zoogloea oleivorans genome sequencing and assembly.</title>
        <authorList>
            <person name="Tancsics A."/>
            <person name="Farkas M."/>
            <person name="Kriszt B."/>
            <person name="Maroti G."/>
            <person name="Horvath B."/>
        </authorList>
    </citation>
    <scope>NUCLEOTIDE SEQUENCE [LARGE SCALE GENOMIC DNA]</scope>
    <source>
        <strain evidence="1 2">Buc</strain>
    </source>
</reference>
<name>A0A6C2C4U2_9RHOO</name>
<keyword evidence="2" id="KW-1185">Reference proteome</keyword>
<dbReference type="RefSeq" id="WP_222862323.1">
    <property type="nucleotide sequence ID" value="NZ_SDKK01000079.1"/>
</dbReference>
<feature type="non-terminal residue" evidence="1">
    <location>
        <position position="147"/>
    </location>
</feature>
<organism evidence="1 2">
    <name type="scientific">Zoogloea oleivorans</name>
    <dbReference type="NCBI Taxonomy" id="1552750"/>
    <lineage>
        <taxon>Bacteria</taxon>
        <taxon>Pseudomonadati</taxon>
        <taxon>Pseudomonadota</taxon>
        <taxon>Betaproteobacteria</taxon>
        <taxon>Rhodocyclales</taxon>
        <taxon>Zoogloeaceae</taxon>
        <taxon>Zoogloea</taxon>
    </lineage>
</organism>
<sequence length="147" mass="16716">MHPGSHIEAVFLYRVPIDFRKSIDGLSALVEQELGMALFEASLYVFINRRRDKIKALYWHRNGFCLWYKRLEQERFAWPSAEGNTAAHAVTLKELEWLLEGFDLCKRPATPSPPGSPNSVFVSTPNDVDTNTLQFLLNSARAYACPA</sequence>
<evidence type="ECO:0000313" key="2">
    <source>
        <dbReference type="Proteomes" id="UP000389128"/>
    </source>
</evidence>
<comment type="caution">
    <text evidence="1">The sequence shown here is derived from an EMBL/GenBank/DDBJ whole genome shotgun (WGS) entry which is preliminary data.</text>
</comment>
<proteinExistence type="predicted"/>
<dbReference type="Pfam" id="PF05717">
    <property type="entry name" value="TnpB_IS66"/>
    <property type="match status" value="1"/>
</dbReference>
<gene>
    <name evidence="1" type="ORF">ETQ85_25725</name>
</gene>
<dbReference type="AlphaFoldDB" id="A0A6C2C4U2"/>
<dbReference type="Proteomes" id="UP000389128">
    <property type="component" value="Unassembled WGS sequence"/>
</dbReference>
<dbReference type="PANTHER" id="PTHR36455:SF1">
    <property type="entry name" value="BLR8292 PROTEIN"/>
    <property type="match status" value="1"/>
</dbReference>
<dbReference type="InterPro" id="IPR008878">
    <property type="entry name" value="Transposase_IS66_Orf2"/>
</dbReference>